<organism evidence="1 2">
    <name type="scientific">Aeromonas veronii</name>
    <dbReference type="NCBI Taxonomy" id="654"/>
    <lineage>
        <taxon>Bacteria</taxon>
        <taxon>Pseudomonadati</taxon>
        <taxon>Pseudomonadota</taxon>
        <taxon>Gammaproteobacteria</taxon>
        <taxon>Aeromonadales</taxon>
        <taxon>Aeromonadaceae</taxon>
        <taxon>Aeromonas</taxon>
    </lineage>
</organism>
<dbReference type="SUPFAM" id="SSF53850">
    <property type="entry name" value="Periplasmic binding protein-like II"/>
    <property type="match status" value="1"/>
</dbReference>
<accession>A0A2T4MYI8</accession>
<evidence type="ECO:0000313" key="1">
    <source>
        <dbReference type="EMBL" id="PTH79629.1"/>
    </source>
</evidence>
<name>A0A2T4MYI8_AERVE</name>
<proteinExistence type="predicted"/>
<dbReference type="RefSeq" id="WP_107684281.1">
    <property type="nucleotide sequence ID" value="NZ_CAWQUB010000001.1"/>
</dbReference>
<gene>
    <name evidence="1" type="ORF">DAA48_18550</name>
</gene>
<dbReference type="EMBL" id="PZKL01000040">
    <property type="protein sequence ID" value="PTH79629.1"/>
    <property type="molecule type" value="Genomic_DNA"/>
</dbReference>
<dbReference type="Proteomes" id="UP000241986">
    <property type="component" value="Unassembled WGS sequence"/>
</dbReference>
<comment type="caution">
    <text evidence="1">The sequence shown here is derived from an EMBL/GenBank/DDBJ whole genome shotgun (WGS) entry which is preliminary data.</text>
</comment>
<dbReference type="AlphaFoldDB" id="A0A2T4MYI8"/>
<sequence length="247" mass="29029">MLRIGCLLLCCLCEIAHARTADIHVYCDGWPGFCQPDGRGIYLDLVRTIYQPHGYQIVPHIVPYKRAVAMIARQEGDMAMSVYLDEIKGVKQPRQPASADDVTVFMLKQWQPQWRGERSLEGETVLWRRGWVLDKYLPVTMRWHEIDNHEMALQLIGKGRYRYYLTAGVLHAADETPANMYRTILRWIPTYPIFADTERGDRLLLLWDQEMVNLIRRGTLAEIYRRYHLYDYYRDFLEEQAAKAGEN</sequence>
<evidence type="ECO:0000313" key="2">
    <source>
        <dbReference type="Proteomes" id="UP000241986"/>
    </source>
</evidence>
<reference evidence="1 2" key="1">
    <citation type="submission" date="2018-03" db="EMBL/GenBank/DDBJ databases">
        <title>Aeromonas veronii whole genome sequencing and analysis.</title>
        <authorList>
            <person name="Xie H."/>
            <person name="Liu T."/>
            <person name="Wang K."/>
        </authorList>
    </citation>
    <scope>NUCLEOTIDE SEQUENCE [LARGE SCALE GENOMIC DNA]</scope>
    <source>
        <strain evidence="1 2">XH.VA.1</strain>
    </source>
</reference>
<evidence type="ECO:0008006" key="3">
    <source>
        <dbReference type="Google" id="ProtNLM"/>
    </source>
</evidence>
<protein>
    <recommendedName>
        <fullName evidence="3">Solute-binding protein family 3/N-terminal domain-containing protein</fullName>
    </recommendedName>
</protein>